<name>A0AAV7BJ34_ENGPU</name>
<evidence type="ECO:0000256" key="3">
    <source>
        <dbReference type="SAM" id="SignalP"/>
    </source>
</evidence>
<evidence type="ECO:0000259" key="4">
    <source>
        <dbReference type="Pfam" id="PF23665"/>
    </source>
</evidence>
<feature type="domain" description="CDCP1 first CUB" evidence="5">
    <location>
        <begin position="20"/>
        <end position="87"/>
    </location>
</feature>
<dbReference type="InterPro" id="IPR056268">
    <property type="entry name" value="CUB_CDCP1_1st"/>
</dbReference>
<gene>
    <name evidence="7" type="ORF">GDO81_012120</name>
</gene>
<evidence type="ECO:0008006" key="9">
    <source>
        <dbReference type="Google" id="ProtNLM"/>
    </source>
</evidence>
<evidence type="ECO:0000259" key="5">
    <source>
        <dbReference type="Pfam" id="PF23667"/>
    </source>
</evidence>
<keyword evidence="2" id="KW-0812">Transmembrane</keyword>
<keyword evidence="2" id="KW-0472">Membrane</keyword>
<dbReference type="Pfam" id="PF23668">
    <property type="entry name" value="CUB_CDCP1_2"/>
    <property type="match status" value="1"/>
</dbReference>
<dbReference type="PANTHER" id="PTHR14477">
    <property type="entry name" value="CUB DOMAIN-CONTAINING PROTEIN 1"/>
    <property type="match status" value="1"/>
</dbReference>
<organism evidence="7 8">
    <name type="scientific">Engystomops pustulosus</name>
    <name type="common">Tungara frog</name>
    <name type="synonym">Physalaemus pustulosus</name>
    <dbReference type="NCBI Taxonomy" id="76066"/>
    <lineage>
        <taxon>Eukaryota</taxon>
        <taxon>Metazoa</taxon>
        <taxon>Chordata</taxon>
        <taxon>Craniata</taxon>
        <taxon>Vertebrata</taxon>
        <taxon>Euteleostomi</taxon>
        <taxon>Amphibia</taxon>
        <taxon>Batrachia</taxon>
        <taxon>Anura</taxon>
        <taxon>Neobatrachia</taxon>
        <taxon>Hyloidea</taxon>
        <taxon>Leptodactylidae</taxon>
        <taxon>Leiuperinae</taxon>
        <taxon>Engystomops</taxon>
    </lineage>
</organism>
<feature type="transmembrane region" description="Helical" evidence="2">
    <location>
        <begin position="521"/>
        <end position="543"/>
    </location>
</feature>
<feature type="domain" description="CDCP1 second and fifth CUB" evidence="6">
    <location>
        <begin position="95"/>
        <end position="198"/>
    </location>
</feature>
<evidence type="ECO:0000313" key="7">
    <source>
        <dbReference type="EMBL" id="KAG8572660.1"/>
    </source>
</evidence>
<dbReference type="InterPro" id="IPR056266">
    <property type="entry name" value="CDCP1_CUB_3rd_6th"/>
</dbReference>
<reference evidence="7" key="1">
    <citation type="thesis" date="2020" institute="ProQuest LLC" country="789 East Eisenhower Parkway, Ann Arbor, MI, USA">
        <title>Comparative Genomics and Chromosome Evolution.</title>
        <authorList>
            <person name="Mudd A.B."/>
        </authorList>
    </citation>
    <scope>NUCLEOTIDE SEQUENCE</scope>
    <source>
        <strain evidence="7">237g6f4</strain>
        <tissue evidence="7">Blood</tissue>
    </source>
</reference>
<proteinExistence type="predicted"/>
<keyword evidence="3" id="KW-0732">Signal</keyword>
<comment type="caution">
    <text evidence="7">The sequence shown here is derived from an EMBL/GenBank/DDBJ whole genome shotgun (WGS) entry which is preliminary data.</text>
</comment>
<dbReference type="InterPro" id="IPR038811">
    <property type="entry name" value="CDCP1"/>
</dbReference>
<feature type="region of interest" description="Disordered" evidence="1">
    <location>
        <begin position="672"/>
        <end position="693"/>
    </location>
</feature>
<feature type="domain" description="CDCP1 third and sixth CUB" evidence="4">
    <location>
        <begin position="395"/>
        <end position="507"/>
    </location>
</feature>
<protein>
    <recommendedName>
        <fullName evidence="9">CUB domain-containing protein 1</fullName>
    </recommendedName>
</protein>
<keyword evidence="8" id="KW-1185">Reference proteome</keyword>
<dbReference type="PANTHER" id="PTHR14477:SF1">
    <property type="entry name" value="CUB DOMAIN-CONTAINING PROTEIN 1"/>
    <property type="match status" value="1"/>
</dbReference>
<dbReference type="InterPro" id="IPR056269">
    <property type="entry name" value="CUB_CDCP1_2nd_5th"/>
</dbReference>
<keyword evidence="2" id="KW-1133">Transmembrane helix</keyword>
<sequence length="693" mass="77490">MLLLGCILALSLSPLTESATISLQSTDNITIHIKPGLNKVLPPCYICTPQCKESRLEVSRGKKVDYTFSCPNPEMHFIMEINRTIDCSSGICPMNISLQPTNLNGLNRTFIWDILTSKNDGLVLGFSTPWLRQIHPSSLCSDLVSFKIGTYVRESSYGIGTFCRNGTITRIKVQGRGVVALTIPWNVNINNPGISITNRSTIRSLSIVESTFRQESFINLLSANYPDPFPNSEQMIWKFNLPDKHAATVQFLNFTSPTCVKNENNVIYHPNYQPKPTLLKLADKQPANILGNFNLTLQNCDVNKQMIGLSLNFSITVQKTQGNIIYPLDLTNEKGLVVRISKRFFGRTFTPVCVICKAATDCEPELVIEGGKYYRISFLCENLNSLVVTAEKQIEECIFTVSPKTSDAIYLQTPHWEFGLPDYVSVSWKINLPTKRSGRLKFGKDKMDISCEMSHANIYIKPQKGSGPDIVRREDEQLPGSLDMYSGFWVNITNCKTLKASKKLKLQLYITFDEISQVLKIILIAVSSAVGVVLAVIVTICCLKKKKKQIKSPVGIYNSRVNTEAPRRQAIFKKGRKTNESHIYAVIDDNMVYGHLLQETNGTDPEVDVYRPFEGPMGDAPPVPPLNFPNRSTKQDVTDGSVNGDINDDPLALSMKDNEIYIFSKSISRQPVENEDTSLSYMDDSRSGTIPSL</sequence>
<feature type="signal peptide" evidence="3">
    <location>
        <begin position="1"/>
        <end position="18"/>
    </location>
</feature>
<feature type="chain" id="PRO_5043641832" description="CUB domain-containing protein 1" evidence="3">
    <location>
        <begin position="19"/>
        <end position="693"/>
    </location>
</feature>
<dbReference type="Pfam" id="PF23667">
    <property type="entry name" value="CUB_CDCP1_1"/>
    <property type="match status" value="1"/>
</dbReference>
<dbReference type="EMBL" id="WNYA01000005">
    <property type="protein sequence ID" value="KAG8572660.1"/>
    <property type="molecule type" value="Genomic_DNA"/>
</dbReference>
<feature type="domain" description="CDCP1 third and sixth CUB" evidence="4">
    <location>
        <begin position="207"/>
        <end position="308"/>
    </location>
</feature>
<feature type="region of interest" description="Disordered" evidence="1">
    <location>
        <begin position="629"/>
        <end position="650"/>
    </location>
</feature>
<dbReference type="AlphaFoldDB" id="A0AAV7BJ34"/>
<dbReference type="Proteomes" id="UP000824782">
    <property type="component" value="Unassembled WGS sequence"/>
</dbReference>
<accession>A0AAV7BJ34</accession>
<dbReference type="Pfam" id="PF23665">
    <property type="entry name" value="CDCP1_CUB_6"/>
    <property type="match status" value="2"/>
</dbReference>
<evidence type="ECO:0000256" key="1">
    <source>
        <dbReference type="SAM" id="MobiDB-lite"/>
    </source>
</evidence>
<evidence type="ECO:0000313" key="8">
    <source>
        <dbReference type="Proteomes" id="UP000824782"/>
    </source>
</evidence>
<evidence type="ECO:0000256" key="2">
    <source>
        <dbReference type="SAM" id="Phobius"/>
    </source>
</evidence>
<evidence type="ECO:0000259" key="6">
    <source>
        <dbReference type="Pfam" id="PF23668"/>
    </source>
</evidence>